<comment type="subcellular location">
    <subcellularLocation>
        <location evidence="1">Cell membrane</location>
        <topology evidence="1">Multi-pass membrane protein</topology>
    </subcellularLocation>
</comment>
<dbReference type="PANTHER" id="PTHR30588:SF0">
    <property type="entry name" value="BRANCHED-CHAIN AMINO ACID PERMEASE BRNQ"/>
    <property type="match status" value="1"/>
</dbReference>
<feature type="transmembrane region" description="Helical" evidence="9">
    <location>
        <begin position="228"/>
        <end position="253"/>
    </location>
</feature>
<dbReference type="STRING" id="1244531.CIG2463D_1288"/>
<keyword evidence="6" id="KW-0029">Amino-acid transport</keyword>
<dbReference type="Proteomes" id="UP000028486">
    <property type="component" value="Chromosome"/>
</dbReference>
<feature type="transmembrane region" description="Helical" evidence="9">
    <location>
        <begin position="12"/>
        <end position="30"/>
    </location>
</feature>
<comment type="similarity">
    <text evidence="2">Belongs to the branched chain amino acid transporter family.</text>
</comment>
<dbReference type="KEGG" id="caj:CIG1485E_1197"/>
<evidence type="ECO:0000256" key="7">
    <source>
        <dbReference type="ARBA" id="ARBA00022989"/>
    </source>
</evidence>
<keyword evidence="7 9" id="KW-1133">Transmembrane helix</keyword>
<accession>A0A076FAP1</accession>
<keyword evidence="8 9" id="KW-0472">Membrane</keyword>
<evidence type="ECO:0000256" key="8">
    <source>
        <dbReference type="ARBA" id="ARBA00023136"/>
    </source>
</evidence>
<dbReference type="HOGENOM" id="CLU_036807_0_1_7"/>
<dbReference type="GO" id="GO:0015820">
    <property type="term" value="P:L-leucine transport"/>
    <property type="evidence" value="ECO:0007669"/>
    <property type="project" value="TreeGrafter"/>
</dbReference>
<evidence type="ECO:0000313" key="10">
    <source>
        <dbReference type="EMBL" id="AII15031.1"/>
    </source>
</evidence>
<feature type="transmembrane region" description="Helical" evidence="9">
    <location>
        <begin position="148"/>
        <end position="167"/>
    </location>
</feature>
<dbReference type="eggNOG" id="COG1114">
    <property type="taxonomic scope" value="Bacteria"/>
</dbReference>
<evidence type="ECO:0000256" key="9">
    <source>
        <dbReference type="SAM" id="Phobius"/>
    </source>
</evidence>
<dbReference type="InterPro" id="IPR004685">
    <property type="entry name" value="Brnchd-chn_aa_trnsp_Livcs"/>
</dbReference>
<dbReference type="GO" id="GO:0005886">
    <property type="term" value="C:plasma membrane"/>
    <property type="evidence" value="ECO:0007669"/>
    <property type="project" value="UniProtKB-SubCell"/>
</dbReference>
<feature type="transmembrane region" description="Helical" evidence="9">
    <location>
        <begin position="309"/>
        <end position="330"/>
    </location>
</feature>
<feature type="transmembrane region" description="Helical" evidence="9">
    <location>
        <begin position="366"/>
        <end position="385"/>
    </location>
</feature>
<name>A0A076FAP1_9BACT</name>
<dbReference type="GO" id="GO:0005304">
    <property type="term" value="F:L-valine transmembrane transporter activity"/>
    <property type="evidence" value="ECO:0007669"/>
    <property type="project" value="TreeGrafter"/>
</dbReference>
<dbReference type="EMBL" id="CP009043">
    <property type="protein sequence ID" value="AII15031.1"/>
    <property type="molecule type" value="Genomic_DNA"/>
</dbReference>
<keyword evidence="4" id="KW-1003">Cell membrane</keyword>
<dbReference type="GO" id="GO:0015818">
    <property type="term" value="P:isoleucine transport"/>
    <property type="evidence" value="ECO:0007669"/>
    <property type="project" value="TreeGrafter"/>
</dbReference>
<dbReference type="AlphaFoldDB" id="A0A076FAP1"/>
<evidence type="ECO:0000313" key="11">
    <source>
        <dbReference type="Proteomes" id="UP000028486"/>
    </source>
</evidence>
<protein>
    <submittedName>
        <fullName evidence="10">Branched-chain amino acid transport system II carrier protein</fullName>
    </submittedName>
</protein>
<dbReference type="GO" id="GO:0015188">
    <property type="term" value="F:L-isoleucine transmembrane transporter activity"/>
    <property type="evidence" value="ECO:0007669"/>
    <property type="project" value="TreeGrafter"/>
</dbReference>
<keyword evidence="5 9" id="KW-0812">Transmembrane</keyword>
<reference evidence="11" key="1">
    <citation type="journal article" date="2014" name="Genome Announc.">
        <title>Complete Genome Sequence of Campylobacter iguaniorum Strain 1485ET, Isolated from a Bearded Dragon (Pogona vitticeps).</title>
        <authorList>
            <person name="Gilbert M.J."/>
            <person name="Miller W.G."/>
            <person name="Yee E."/>
            <person name="Kik M."/>
            <person name="Wagenaar J.A."/>
            <person name="Duim B."/>
        </authorList>
    </citation>
    <scope>NUCLEOTIDE SEQUENCE [LARGE SCALE GENOMIC DNA]</scope>
    <source>
        <strain evidence="11">1485E</strain>
    </source>
</reference>
<evidence type="ECO:0000256" key="4">
    <source>
        <dbReference type="ARBA" id="ARBA00022475"/>
    </source>
</evidence>
<gene>
    <name evidence="10" type="primary">brnQ</name>
    <name evidence="10" type="ORF">CIG1485E_1197</name>
</gene>
<keyword evidence="3" id="KW-0813">Transport</keyword>
<feature type="transmembrane region" description="Helical" evidence="9">
    <location>
        <begin position="273"/>
        <end position="297"/>
    </location>
</feature>
<evidence type="ECO:0000256" key="3">
    <source>
        <dbReference type="ARBA" id="ARBA00022448"/>
    </source>
</evidence>
<feature type="transmembrane region" description="Helical" evidence="9">
    <location>
        <begin position="405"/>
        <end position="424"/>
    </location>
</feature>
<dbReference type="NCBIfam" id="TIGR00796">
    <property type="entry name" value="livcs"/>
    <property type="match status" value="1"/>
</dbReference>
<keyword evidence="11" id="KW-1185">Reference proteome</keyword>
<feature type="transmembrane region" description="Helical" evidence="9">
    <location>
        <begin position="77"/>
        <end position="99"/>
    </location>
</feature>
<feature type="transmembrane region" description="Helical" evidence="9">
    <location>
        <begin position="119"/>
        <end position="136"/>
    </location>
</feature>
<evidence type="ECO:0000256" key="1">
    <source>
        <dbReference type="ARBA" id="ARBA00004651"/>
    </source>
</evidence>
<evidence type="ECO:0000256" key="5">
    <source>
        <dbReference type="ARBA" id="ARBA00022692"/>
    </source>
</evidence>
<feature type="transmembrane region" description="Helical" evidence="9">
    <location>
        <begin position="197"/>
        <end position="216"/>
    </location>
</feature>
<proteinExistence type="inferred from homology"/>
<organism evidence="10 11">
    <name type="scientific">Campylobacter iguaniorum</name>
    <dbReference type="NCBI Taxonomy" id="1244531"/>
    <lineage>
        <taxon>Bacteria</taxon>
        <taxon>Pseudomonadati</taxon>
        <taxon>Campylobacterota</taxon>
        <taxon>Epsilonproteobacteria</taxon>
        <taxon>Campylobacterales</taxon>
        <taxon>Campylobacteraceae</taxon>
        <taxon>Campylobacter</taxon>
    </lineage>
</organism>
<feature type="transmembrane region" description="Helical" evidence="9">
    <location>
        <begin position="42"/>
        <end position="65"/>
    </location>
</feature>
<dbReference type="PANTHER" id="PTHR30588">
    <property type="entry name" value="BRANCHED-CHAIN AMINO ACID TRANSPORT SYSTEM 2 CARRIER PROTEIN"/>
    <property type="match status" value="1"/>
</dbReference>
<feature type="transmembrane region" description="Helical" evidence="9">
    <location>
        <begin position="336"/>
        <end position="354"/>
    </location>
</feature>
<sequence length="432" mass="47637">MRQVSISNRDFLIISLMLFSMFFGAGNFIFPPMVGKEAGINFYEAILFFCITAVLLPVLGIAAVAKSGTLDKLVYRVDKYFAPIFTILVYIIIGPLLAIPRAANMPYEISLSPYLADSWLVVYMVIYFVLNYIVCINKTAMIDTMGRWLTPIMLVLICLFFIVAIVGNMGEFSTPIGKYATSPASSGFLDGYQTMDAMAALVFGIVVVSSIKQIGVNQSIVSTTIKSGVFAGIILACIYIMLAYIGASSASLFPDTKNGANILSLTTNYLFGGYGAIILGAIFLLACFTTTVGLISSASEYFSKFNHRLGYKFWVFAWSFLSFCMANIGLNEILKYSIPILTTFYPVSIVLIILSLIDHFIDSSKIVYRSCIYTTLVISLVHSLQESGLLDYKFSVLNFLPFYDAGLGWIIPTLIAFCISYLIFRAKKRGGI</sequence>
<dbReference type="GO" id="GO:0015190">
    <property type="term" value="F:L-leucine transmembrane transporter activity"/>
    <property type="evidence" value="ECO:0007669"/>
    <property type="project" value="TreeGrafter"/>
</dbReference>
<dbReference type="RefSeq" id="WP_265182797.1">
    <property type="nucleotide sequence ID" value="NZ_CP009043.1"/>
</dbReference>
<evidence type="ECO:0000256" key="6">
    <source>
        <dbReference type="ARBA" id="ARBA00022970"/>
    </source>
</evidence>
<dbReference type="Pfam" id="PF05525">
    <property type="entry name" value="Branch_AA_trans"/>
    <property type="match status" value="1"/>
</dbReference>
<evidence type="ECO:0000256" key="2">
    <source>
        <dbReference type="ARBA" id="ARBA00008540"/>
    </source>
</evidence>